<reference evidence="3" key="1">
    <citation type="journal article" date="2019" name="Int. J. Syst. Evol. Microbiol.">
        <title>The Global Catalogue of Microorganisms (GCM) 10K type strain sequencing project: providing services to taxonomists for standard genome sequencing and annotation.</title>
        <authorList>
            <consortium name="The Broad Institute Genomics Platform"/>
            <consortium name="The Broad Institute Genome Sequencing Center for Infectious Disease"/>
            <person name="Wu L."/>
            <person name="Ma J."/>
        </authorList>
    </citation>
    <scope>NUCLEOTIDE SEQUENCE [LARGE SCALE GENOMIC DNA]</scope>
    <source>
        <strain evidence="3">NBRC 103166</strain>
    </source>
</reference>
<evidence type="ECO:0000256" key="1">
    <source>
        <dbReference type="SAM" id="SignalP"/>
    </source>
</evidence>
<dbReference type="EMBL" id="BSPQ01000015">
    <property type="protein sequence ID" value="GLS91804.1"/>
    <property type="molecule type" value="Genomic_DNA"/>
</dbReference>
<gene>
    <name evidence="2" type="ORF">GCM10007916_28740</name>
</gene>
<keyword evidence="3" id="KW-1185">Reference proteome</keyword>
<feature type="chain" id="PRO_5047439927" evidence="1">
    <location>
        <begin position="21"/>
        <end position="72"/>
    </location>
</feature>
<organism evidence="2 3">
    <name type="scientific">Psychromonas marina</name>
    <dbReference type="NCBI Taxonomy" id="88364"/>
    <lineage>
        <taxon>Bacteria</taxon>
        <taxon>Pseudomonadati</taxon>
        <taxon>Pseudomonadota</taxon>
        <taxon>Gammaproteobacteria</taxon>
        <taxon>Alteromonadales</taxon>
        <taxon>Psychromonadaceae</taxon>
        <taxon>Psychromonas</taxon>
    </lineage>
</organism>
<protein>
    <submittedName>
        <fullName evidence="2">Uncharacterized protein</fullName>
    </submittedName>
</protein>
<dbReference type="RefSeq" id="WP_284204910.1">
    <property type="nucleotide sequence ID" value="NZ_BSPQ01000015.1"/>
</dbReference>
<feature type="signal peptide" evidence="1">
    <location>
        <begin position="1"/>
        <end position="20"/>
    </location>
</feature>
<dbReference type="Proteomes" id="UP001157353">
    <property type="component" value="Unassembled WGS sequence"/>
</dbReference>
<evidence type="ECO:0000313" key="3">
    <source>
        <dbReference type="Proteomes" id="UP001157353"/>
    </source>
</evidence>
<sequence length="72" mass="8311">MNKMLVVSLVVFSFSPHLFANESAFASWTGKVPQRMYPMKVINGAFKLKKDVNFLYDLKEASKGQIIYMYKL</sequence>
<keyword evidence="1" id="KW-0732">Signal</keyword>
<comment type="caution">
    <text evidence="2">The sequence shown here is derived from an EMBL/GenBank/DDBJ whole genome shotgun (WGS) entry which is preliminary data.</text>
</comment>
<proteinExistence type="predicted"/>
<evidence type="ECO:0000313" key="2">
    <source>
        <dbReference type="EMBL" id="GLS91804.1"/>
    </source>
</evidence>
<name>A0ABQ6E302_9GAMM</name>
<accession>A0ABQ6E302</accession>